<proteinExistence type="predicted"/>
<name>A0A9E7KT46_9LILI</name>
<accession>A0A9E7KT46</accession>
<protein>
    <submittedName>
        <fullName evidence="1">Uncharacterized protein</fullName>
    </submittedName>
</protein>
<gene>
    <name evidence="1" type="ORF">MUK42_16131</name>
</gene>
<evidence type="ECO:0000313" key="2">
    <source>
        <dbReference type="Proteomes" id="UP001055439"/>
    </source>
</evidence>
<dbReference type="EMBL" id="CP097510">
    <property type="protein sequence ID" value="URE33038.1"/>
    <property type="molecule type" value="Genomic_DNA"/>
</dbReference>
<reference evidence="1" key="1">
    <citation type="submission" date="2022-05" db="EMBL/GenBank/DDBJ databases">
        <title>The Musa troglodytarum L. genome provides insights into the mechanism of non-climacteric behaviour and enrichment of carotenoids.</title>
        <authorList>
            <person name="Wang J."/>
        </authorList>
    </citation>
    <scope>NUCLEOTIDE SEQUENCE</scope>
    <source>
        <tissue evidence="1">Leaf</tissue>
    </source>
</reference>
<sequence>MINDPYRNMLARYVTTVHGERALYTSNIDQLGVRREEKLSGRNEEPETEVVLKHLKFIKMCLVISEISFSLKKFKPSSMMEGGIVIEAITNSSIELLLPSRESYARSLFHADDELRSF</sequence>
<organism evidence="1 2">
    <name type="scientific">Musa troglodytarum</name>
    <name type="common">fe'i banana</name>
    <dbReference type="NCBI Taxonomy" id="320322"/>
    <lineage>
        <taxon>Eukaryota</taxon>
        <taxon>Viridiplantae</taxon>
        <taxon>Streptophyta</taxon>
        <taxon>Embryophyta</taxon>
        <taxon>Tracheophyta</taxon>
        <taxon>Spermatophyta</taxon>
        <taxon>Magnoliopsida</taxon>
        <taxon>Liliopsida</taxon>
        <taxon>Zingiberales</taxon>
        <taxon>Musaceae</taxon>
        <taxon>Musa</taxon>
    </lineage>
</organism>
<dbReference type="AlphaFoldDB" id="A0A9E7KT46"/>
<keyword evidence="2" id="KW-1185">Reference proteome</keyword>
<evidence type="ECO:0000313" key="1">
    <source>
        <dbReference type="EMBL" id="URE33038.1"/>
    </source>
</evidence>
<dbReference type="Proteomes" id="UP001055439">
    <property type="component" value="Chromosome 8"/>
</dbReference>